<reference evidence="1" key="1">
    <citation type="submission" date="2022-05" db="EMBL/GenBank/DDBJ databases">
        <title>Corynebacterium sp. TA-R-1 sp. nov., isolated from human feces.</title>
        <authorList>
            <person name="Shamsuzzaman M."/>
            <person name="Dahal R.H."/>
        </authorList>
    </citation>
    <scope>NUCLEOTIDE SEQUENCE</scope>
    <source>
        <strain evidence="1">TA-R-1</strain>
    </source>
</reference>
<keyword evidence="2" id="KW-1185">Reference proteome</keyword>
<protein>
    <recommendedName>
        <fullName evidence="3">PIN domain-containing protein</fullName>
    </recommendedName>
</protein>
<proteinExistence type="predicted"/>
<gene>
    <name evidence="1" type="ORF">M5J20_11005</name>
</gene>
<name>A0ABT1G3U5_9CORY</name>
<dbReference type="EMBL" id="JAMFTQ010000022">
    <property type="protein sequence ID" value="MCP1388703.1"/>
    <property type="molecule type" value="Genomic_DNA"/>
</dbReference>
<comment type="caution">
    <text evidence="1">The sequence shown here is derived from an EMBL/GenBank/DDBJ whole genome shotgun (WGS) entry which is preliminary data.</text>
</comment>
<accession>A0ABT1G3U5</accession>
<dbReference type="RefSeq" id="WP_253579556.1">
    <property type="nucleotide sequence ID" value="NZ_JAMFTQ010000022.1"/>
</dbReference>
<organism evidence="1 2">
    <name type="scientific">Corynebacterium stercoris</name>
    <dbReference type="NCBI Taxonomy" id="2943490"/>
    <lineage>
        <taxon>Bacteria</taxon>
        <taxon>Bacillati</taxon>
        <taxon>Actinomycetota</taxon>
        <taxon>Actinomycetes</taxon>
        <taxon>Mycobacteriales</taxon>
        <taxon>Corynebacteriaceae</taxon>
        <taxon>Corynebacterium</taxon>
    </lineage>
</organism>
<evidence type="ECO:0008006" key="3">
    <source>
        <dbReference type="Google" id="ProtNLM"/>
    </source>
</evidence>
<dbReference type="Proteomes" id="UP001204000">
    <property type="component" value="Unassembled WGS sequence"/>
</dbReference>
<evidence type="ECO:0000313" key="1">
    <source>
        <dbReference type="EMBL" id="MCP1388703.1"/>
    </source>
</evidence>
<evidence type="ECO:0000313" key="2">
    <source>
        <dbReference type="Proteomes" id="UP001204000"/>
    </source>
</evidence>
<sequence length="179" mass="19922">MSRPLFVDACSLINLKLIDRLDLLPALFPTRQWTATIRRECIAAPTHDPRLDNWLAELDDILGAPLIPNDDEHRAIEDLRLGMSTAGDHPYKHRGEAETLTIIDRRRIDAFFLTDDGSAQALCTSPPYYIPTAQFLRLACRRSHLTPAEAVSACYLLIDAGRSISPTIKTHAQASAAFT</sequence>